<dbReference type="InterPro" id="IPR036396">
    <property type="entry name" value="Cyt_P450_sf"/>
</dbReference>
<dbReference type="GO" id="GO:0020037">
    <property type="term" value="F:heme binding"/>
    <property type="evidence" value="ECO:0007669"/>
    <property type="project" value="InterPro"/>
</dbReference>
<accession>A0A0A8ZUT8</accession>
<protein>
    <submittedName>
        <fullName evidence="6">Uncharacterized protein</fullName>
    </submittedName>
</protein>
<dbReference type="Gene3D" id="1.10.630.10">
    <property type="entry name" value="Cytochrome P450"/>
    <property type="match status" value="1"/>
</dbReference>
<dbReference type="AlphaFoldDB" id="A0A0A8ZUT8"/>
<reference evidence="6" key="1">
    <citation type="submission" date="2014-09" db="EMBL/GenBank/DDBJ databases">
        <authorList>
            <person name="Magalhaes I.L.F."/>
            <person name="Oliveira U."/>
            <person name="Santos F.R."/>
            <person name="Vidigal T.H.D.A."/>
            <person name="Brescovit A.D."/>
            <person name="Santos A.J."/>
        </authorList>
    </citation>
    <scope>NUCLEOTIDE SEQUENCE</scope>
    <source>
        <tissue evidence="6">Shoot tissue taken approximately 20 cm above the soil surface</tissue>
    </source>
</reference>
<keyword evidence="2" id="KW-0349">Heme</keyword>
<proteinExistence type="inferred from homology"/>
<evidence type="ECO:0000256" key="5">
    <source>
        <dbReference type="ARBA" id="ARBA00023004"/>
    </source>
</evidence>
<dbReference type="SUPFAM" id="SSF48264">
    <property type="entry name" value="Cytochrome P450"/>
    <property type="match status" value="1"/>
</dbReference>
<evidence type="ECO:0000256" key="1">
    <source>
        <dbReference type="ARBA" id="ARBA00010617"/>
    </source>
</evidence>
<evidence type="ECO:0000313" key="6">
    <source>
        <dbReference type="EMBL" id="JAD40550.1"/>
    </source>
</evidence>
<organism evidence="6">
    <name type="scientific">Arundo donax</name>
    <name type="common">Giant reed</name>
    <name type="synonym">Donax arundinaceus</name>
    <dbReference type="NCBI Taxonomy" id="35708"/>
    <lineage>
        <taxon>Eukaryota</taxon>
        <taxon>Viridiplantae</taxon>
        <taxon>Streptophyta</taxon>
        <taxon>Embryophyta</taxon>
        <taxon>Tracheophyta</taxon>
        <taxon>Spermatophyta</taxon>
        <taxon>Magnoliopsida</taxon>
        <taxon>Liliopsida</taxon>
        <taxon>Poales</taxon>
        <taxon>Poaceae</taxon>
        <taxon>PACMAD clade</taxon>
        <taxon>Arundinoideae</taxon>
        <taxon>Arundineae</taxon>
        <taxon>Arundo</taxon>
    </lineage>
</organism>
<reference evidence="6" key="2">
    <citation type="journal article" date="2015" name="Data Brief">
        <title>Shoot transcriptome of the giant reed, Arundo donax.</title>
        <authorList>
            <person name="Barrero R.A."/>
            <person name="Guerrero F.D."/>
            <person name="Moolhuijzen P."/>
            <person name="Goolsby J.A."/>
            <person name="Tidwell J."/>
            <person name="Bellgard S.E."/>
            <person name="Bellgard M.I."/>
        </authorList>
    </citation>
    <scope>NUCLEOTIDE SEQUENCE</scope>
    <source>
        <tissue evidence="6">Shoot tissue taken approximately 20 cm above the soil surface</tissue>
    </source>
</reference>
<sequence length="106" mass="12507">MSLRFGSFPVIVGSSTDTAKFFLKTHDLTFIDRPKLAAAKYTLYHPFDVLWAPYGAYWRQARKLWQTELMTARRLRSHEHIRDEEVHCMLLDGHATCTRRRPWGAR</sequence>
<keyword evidence="5" id="KW-0408">Iron</keyword>
<dbReference type="GO" id="GO:0016705">
    <property type="term" value="F:oxidoreductase activity, acting on paired donors, with incorporation or reduction of molecular oxygen"/>
    <property type="evidence" value="ECO:0007669"/>
    <property type="project" value="InterPro"/>
</dbReference>
<dbReference type="PANTHER" id="PTHR47944:SF4">
    <property type="entry name" value="OS09G0441700 PROTEIN"/>
    <property type="match status" value="1"/>
</dbReference>
<name>A0A0A8ZUT8_ARUDO</name>
<evidence type="ECO:0000256" key="3">
    <source>
        <dbReference type="ARBA" id="ARBA00022723"/>
    </source>
</evidence>
<evidence type="ECO:0000256" key="4">
    <source>
        <dbReference type="ARBA" id="ARBA00023002"/>
    </source>
</evidence>
<dbReference type="GO" id="GO:0005506">
    <property type="term" value="F:iron ion binding"/>
    <property type="evidence" value="ECO:0007669"/>
    <property type="project" value="InterPro"/>
</dbReference>
<comment type="similarity">
    <text evidence="1">Belongs to the cytochrome P450 family.</text>
</comment>
<evidence type="ECO:0000256" key="2">
    <source>
        <dbReference type="ARBA" id="ARBA00022617"/>
    </source>
</evidence>
<dbReference type="EMBL" id="GBRH01257345">
    <property type="protein sequence ID" value="JAD40550.1"/>
    <property type="molecule type" value="Transcribed_RNA"/>
</dbReference>
<keyword evidence="4" id="KW-0560">Oxidoreductase</keyword>
<keyword evidence="3" id="KW-0479">Metal-binding</keyword>
<dbReference type="PANTHER" id="PTHR47944">
    <property type="entry name" value="CYTOCHROME P450 98A9"/>
    <property type="match status" value="1"/>
</dbReference>
<dbReference type="GO" id="GO:0004497">
    <property type="term" value="F:monooxygenase activity"/>
    <property type="evidence" value="ECO:0007669"/>
    <property type="project" value="InterPro"/>
</dbReference>